<dbReference type="EMBL" id="CADCWJ010000040">
    <property type="protein sequence ID" value="CAA9541735.1"/>
    <property type="molecule type" value="Genomic_DNA"/>
</dbReference>
<gene>
    <name evidence="1" type="ORF">AVDCRST_MAG87-140</name>
</gene>
<reference evidence="1" key="1">
    <citation type="submission" date="2020-02" db="EMBL/GenBank/DDBJ databases">
        <authorList>
            <person name="Meier V. D."/>
        </authorList>
    </citation>
    <scope>NUCLEOTIDE SEQUENCE</scope>
    <source>
        <strain evidence="1">AVDCRST_MAG87</strain>
    </source>
</reference>
<name>A0A6J4U6K7_9BACT</name>
<evidence type="ECO:0000313" key="1">
    <source>
        <dbReference type="EMBL" id="CAA9541735.1"/>
    </source>
</evidence>
<organism evidence="1">
    <name type="scientific">uncultured Thermomicrobiales bacterium</name>
    <dbReference type="NCBI Taxonomy" id="1645740"/>
    <lineage>
        <taxon>Bacteria</taxon>
        <taxon>Pseudomonadati</taxon>
        <taxon>Thermomicrobiota</taxon>
        <taxon>Thermomicrobia</taxon>
        <taxon>Thermomicrobiales</taxon>
        <taxon>environmental samples</taxon>
    </lineage>
</organism>
<sequence>MALDLSPADTRVFLFHSPDSARSASDAMDAVNSWLGKDRSGSPYANLRVRDISVAPDGNGGVYTTVVCTLGRLSSGSVHSATQRDQMVEGDQ</sequence>
<accession>A0A6J4U6K7</accession>
<proteinExistence type="predicted"/>
<protein>
    <submittedName>
        <fullName evidence="1">Uncharacterized protein</fullName>
    </submittedName>
</protein>
<dbReference type="AlphaFoldDB" id="A0A6J4U6K7"/>